<dbReference type="InterPro" id="IPR042302">
    <property type="entry name" value="E1_FCCH_sf"/>
</dbReference>
<dbReference type="Gene3D" id="2.40.30.180">
    <property type="entry name" value="Ubiquitin-activating enzyme E1, FCCH domain"/>
    <property type="match status" value="1"/>
</dbReference>
<comment type="caution">
    <text evidence="2">The sequence shown here is derived from an EMBL/GenBank/DDBJ whole genome shotgun (WGS) entry which is preliminary data.</text>
</comment>
<keyword evidence="2" id="KW-0282">Flagellum</keyword>
<dbReference type="OrthoDB" id="9757947at2"/>
<protein>
    <submittedName>
        <fullName evidence="2">Flagellar hook-length control protein FliK</fullName>
    </submittedName>
</protein>
<gene>
    <name evidence="2" type="ORF">FRUB_08546</name>
</gene>
<evidence type="ECO:0000256" key="1">
    <source>
        <dbReference type="SAM" id="MobiDB-lite"/>
    </source>
</evidence>
<evidence type="ECO:0000313" key="3">
    <source>
        <dbReference type="Proteomes" id="UP000214646"/>
    </source>
</evidence>
<feature type="compositionally biased region" description="Low complexity" evidence="1">
    <location>
        <begin position="1668"/>
        <end position="1693"/>
    </location>
</feature>
<dbReference type="Proteomes" id="UP000214646">
    <property type="component" value="Unassembled WGS sequence"/>
</dbReference>
<dbReference type="SUPFAM" id="SSF110296">
    <property type="entry name" value="Oligoxyloglucan reducing end-specific cellobiohydrolase"/>
    <property type="match status" value="1"/>
</dbReference>
<keyword evidence="3" id="KW-1185">Reference proteome</keyword>
<keyword evidence="2" id="KW-0969">Cilium</keyword>
<feature type="region of interest" description="Disordered" evidence="1">
    <location>
        <begin position="1666"/>
        <end position="1709"/>
    </location>
</feature>
<accession>A0A225D4W0</accession>
<dbReference type="EMBL" id="NIDE01000017">
    <property type="protein sequence ID" value="OWK35983.1"/>
    <property type="molecule type" value="Genomic_DNA"/>
</dbReference>
<organism evidence="2 3">
    <name type="scientific">Fimbriiglobus ruber</name>
    <dbReference type="NCBI Taxonomy" id="1908690"/>
    <lineage>
        <taxon>Bacteria</taxon>
        <taxon>Pseudomonadati</taxon>
        <taxon>Planctomycetota</taxon>
        <taxon>Planctomycetia</taxon>
        <taxon>Gemmatales</taxon>
        <taxon>Gemmataceae</taxon>
        <taxon>Fimbriiglobus</taxon>
    </lineage>
</organism>
<dbReference type="Gene3D" id="2.130.10.10">
    <property type="entry name" value="YVTN repeat-like/Quinoprotein amine dehydrogenase"/>
    <property type="match status" value="2"/>
</dbReference>
<proteinExistence type="predicted"/>
<dbReference type="InterPro" id="IPR015943">
    <property type="entry name" value="WD40/YVTN_repeat-like_dom_sf"/>
</dbReference>
<sequence length="1709" mass="171375">MSNANRRSSRGGPETISAPAPAGGTAKRGRYRPVPLRLEFLEDRSTPSIVGSGIPTWLDAGPAPTTNGQVSIPNTTNNNPVDGASSSIVAVPGNPNVMFAAGVNGGVWRTMNATAANPTWTPLTDILPSLSVSSLAINVVNANQIQLLAGVGNTSSLALEGGDLIGAIYTDNALAAVPTFRVLTNSIAGVDVRAVALEPGYMLVLGDTGLYRSIDDGVTFTQLSGTGTLPAISTAAITAVSDGPPPVDMVVDPFTPTRVYVASPSGLFRTDNIAAATPTWIPLTDPISGISATSGNIKLAINSTAAGSVLYVGVTNQNPNLSPTPFYQLTNLSYTTDMGATWTAMDLPAEETDAVSITGASNAGPIQITTSVQVGGIINNGDQVVISGVGGNTAANGVWTVTITSANTFTLNGSTGNGTYTSGGSVRLIYGVQPSGQGEIHFALAADPVNPNIVYISGDTQNILASFPNLQGSTNFSGNVLIGNRTLPQKAANQALSPQWTPVVDNGANGTTPHADSRHLSFDDSGNLLEADDGGVYVLDNPSNTAGGAPRMWFSLLGNMGIGELTSVSYDSANNVVFAGTQDTGSGTQQDGTGLQGNTTWDQIEEGDGGTTAFASGITPGVVYRYTIGNGYSLERNAYSTSGVSLGQTDVQLASAPGAGYLSGLSANDQGFTDTAFDTKYVINSVNPNLFMLGGFDVYQSPTPDVGLPGDVITTVTPTGMQGFVSAVAYGGFVGTTGFANVAYVGTDQNEFYFRGPAANAVWTKSTLPATATGQVDSIAVDPSNYKNVYVLDNNHVYQSTDGGVTFTDITGTLVGTTFDANGNLTNGLTTMLTSLTVWDPAGNTFGPVLLAAGRGGVFRYAPGLNTSAAASAWSNYGVGLPNTLYTSVVMNGNHLTAGSLGRGAWVVPDVSTTITVAPVVQVTGGTGPTVMSITGDLSNPDYVDINDGQGNTLTIKESSVQGINFTGLSGDDTFEVLANGQTGGDLEFVRVPISVTAAGGAGDTLLIENAGRTTAAQVTITSHVIGAGAADTLFTNPAGEVIYNGFGKGTVSLDLGATAPEGNSVFIQSTSAAQTNVDLGTGFDTVKMGSSAGLNDFGNLAGIAGNVTVDGRGAPTNTLLASNYGATSGDANVVFGPGTITGFAGPAGGSTISYTGIGTLTADGSNSPTLAQMFTVQNPTATLVLSTDNGPSTVNIQATTLPVTATGGTGADAFHVSSLAGTSDDGDLSQINGAVSIDGGAGNNSLVISNYGSTTPATYNIVPGSLVGIAPAPINFASTGGKFFTGAGNGLLIRGSHVGGDTFNVNATLAGSETEVQGNGGNDVFNIAGDQLAGTVWLNGGTGSNNQFTLNTGSSGVTATALHLTGGGTGSTAVFNGIDLSESNAANPTNNVTISVTSPTAGTAAGLGTTVNFDTFAKTTYAGAFGRNLLTVVDATGVAHGTPTDPADGIVFEPLTATSGEVRIADGTVGPLIDFTGVNGTDQTGFVINGDPTGQTQDSLAIVGASDPGLGATGALAGVTATNGSDTITVSATDVTIQNSVLGYLRSVGLGTVNGASPFSAVLVYAGEAAKGNVVTITPSALTNLFVDGGVAGDHSGGNQLVINTTQQGTQSHSTDPTVGPPQTRVTFPDGSSFGFVHFVSVSSSGGTSAVEGLNIFAVGADAGGAPASRCTTRSPTPSCSTNSSSTRASPAGSGWRPATSTGTASRT</sequence>
<reference evidence="3" key="1">
    <citation type="submission" date="2017-06" db="EMBL/GenBank/DDBJ databases">
        <title>Genome analysis of Fimbriiglobus ruber SP5, the first member of the order Planctomycetales with confirmed chitinolytic capability.</title>
        <authorList>
            <person name="Ravin N.V."/>
            <person name="Rakitin A.L."/>
            <person name="Ivanova A.A."/>
            <person name="Beletsky A.V."/>
            <person name="Kulichevskaya I.S."/>
            <person name="Mardanov A.V."/>
            <person name="Dedysh S.N."/>
        </authorList>
    </citation>
    <scope>NUCLEOTIDE SEQUENCE [LARGE SCALE GENOMIC DNA]</scope>
    <source>
        <strain evidence="3">SP5</strain>
    </source>
</reference>
<name>A0A225D4W0_9BACT</name>
<dbReference type="RefSeq" id="WP_143393810.1">
    <property type="nucleotide sequence ID" value="NZ_NIDE01000017.1"/>
</dbReference>
<keyword evidence="2" id="KW-0966">Cell projection</keyword>
<evidence type="ECO:0000313" key="2">
    <source>
        <dbReference type="EMBL" id="OWK35983.1"/>
    </source>
</evidence>
<feature type="compositionally biased region" description="Polar residues" evidence="1">
    <location>
        <begin position="1700"/>
        <end position="1709"/>
    </location>
</feature>
<feature type="region of interest" description="Disordered" evidence="1">
    <location>
        <begin position="1"/>
        <end position="29"/>
    </location>
</feature>